<gene>
    <name evidence="6" type="primary">fadR_2</name>
    <name evidence="6" type="ORF">ADICEAN_02877</name>
</gene>
<evidence type="ECO:0000256" key="3">
    <source>
        <dbReference type="ARBA" id="ARBA00023163"/>
    </source>
</evidence>
<name>M7NJK9_9BACT</name>
<dbReference type="RefSeq" id="WP_009196264.1">
    <property type="nucleotide sequence ID" value="NZ_AODQ01000079.1"/>
</dbReference>
<dbReference type="AlphaFoldDB" id="M7NJK9"/>
<dbReference type="InterPro" id="IPR001647">
    <property type="entry name" value="HTH_TetR"/>
</dbReference>
<dbReference type="PRINTS" id="PR00455">
    <property type="entry name" value="HTHTETR"/>
</dbReference>
<keyword evidence="3" id="KW-0804">Transcription</keyword>
<evidence type="ECO:0000256" key="1">
    <source>
        <dbReference type="ARBA" id="ARBA00023015"/>
    </source>
</evidence>
<keyword evidence="2 4" id="KW-0238">DNA-binding</keyword>
<dbReference type="PROSITE" id="PS50977">
    <property type="entry name" value="HTH_TETR_2"/>
    <property type="match status" value="1"/>
</dbReference>
<evidence type="ECO:0000256" key="2">
    <source>
        <dbReference type="ARBA" id="ARBA00023125"/>
    </source>
</evidence>
<dbReference type="PANTHER" id="PTHR43479:SF11">
    <property type="entry name" value="ACREF_ENVCD OPERON REPRESSOR-RELATED"/>
    <property type="match status" value="1"/>
</dbReference>
<accession>M7NJK9</accession>
<dbReference type="Pfam" id="PF13305">
    <property type="entry name" value="TetR_C_33"/>
    <property type="match status" value="1"/>
</dbReference>
<feature type="DNA-binding region" description="H-T-H motif" evidence="4">
    <location>
        <begin position="35"/>
        <end position="54"/>
    </location>
</feature>
<dbReference type="PATRIC" id="fig|1279009.4.peg.2915"/>
<dbReference type="SUPFAM" id="SSF48498">
    <property type="entry name" value="Tetracyclin repressor-like, C-terminal domain"/>
    <property type="match status" value="1"/>
</dbReference>
<dbReference type="GO" id="GO:0003677">
    <property type="term" value="F:DNA binding"/>
    <property type="evidence" value="ECO:0007669"/>
    <property type="project" value="UniProtKB-UniRule"/>
</dbReference>
<reference evidence="6 7" key="1">
    <citation type="journal article" date="2013" name="Genome Announc.">
        <title>Draft Genome Sequence of Cesiribacter andamanensis Strain AMV16T, Isolated from a Soil Sample from a Mud Volcano in the Andaman Islands, India.</title>
        <authorList>
            <person name="Shivaji S."/>
            <person name="Ara S."/>
            <person name="Begum Z."/>
            <person name="Srinivas T.N."/>
            <person name="Singh A."/>
            <person name="Kumar Pinnaka A."/>
        </authorList>
    </citation>
    <scope>NUCLEOTIDE SEQUENCE [LARGE SCALE GENOMIC DNA]</scope>
    <source>
        <strain evidence="6 7">AMV16</strain>
    </source>
</reference>
<comment type="caution">
    <text evidence="6">The sequence shown here is derived from an EMBL/GenBank/DDBJ whole genome shotgun (WGS) entry which is preliminary data.</text>
</comment>
<sequence length="203" mass="23708">MGTKERKEREREELSGLILAAAREIFLEKGYEQTSIRNIADRIEYSPGTIYLYYKDKDSIFHALQQEGFSRFGQQMMVLQAVADPYERLKAMGRVYLKFAKENPDYYDLMFVIRAPMKVLDDEECWNEGQNSFNFLVSVVAECKEHGRFACCDPEELAYVIWSTLHGMVTLDIRGRCRVVSDEKREDIEERGFKALLHLLSHI</sequence>
<evidence type="ECO:0000256" key="4">
    <source>
        <dbReference type="PROSITE-ProRule" id="PRU00335"/>
    </source>
</evidence>
<dbReference type="Pfam" id="PF00440">
    <property type="entry name" value="TetR_N"/>
    <property type="match status" value="1"/>
</dbReference>
<dbReference type="InterPro" id="IPR009057">
    <property type="entry name" value="Homeodomain-like_sf"/>
</dbReference>
<organism evidence="6 7">
    <name type="scientific">Cesiribacter andamanensis AMV16</name>
    <dbReference type="NCBI Taxonomy" id="1279009"/>
    <lineage>
        <taxon>Bacteria</taxon>
        <taxon>Pseudomonadati</taxon>
        <taxon>Bacteroidota</taxon>
        <taxon>Cytophagia</taxon>
        <taxon>Cytophagales</taxon>
        <taxon>Cesiribacteraceae</taxon>
        <taxon>Cesiribacter</taxon>
    </lineage>
</organism>
<dbReference type="Gene3D" id="1.10.357.10">
    <property type="entry name" value="Tetracycline Repressor, domain 2"/>
    <property type="match status" value="1"/>
</dbReference>
<protein>
    <submittedName>
        <fullName evidence="6">Fatty acid metabolism regulator protein</fullName>
    </submittedName>
</protein>
<dbReference type="STRING" id="1279009.ADICEAN_02877"/>
<evidence type="ECO:0000313" key="6">
    <source>
        <dbReference type="EMBL" id="EMR01985.1"/>
    </source>
</evidence>
<dbReference type="InterPro" id="IPR036271">
    <property type="entry name" value="Tet_transcr_reg_TetR-rel_C_sf"/>
</dbReference>
<keyword evidence="1" id="KW-0805">Transcription regulation</keyword>
<keyword evidence="7" id="KW-1185">Reference proteome</keyword>
<dbReference type="eggNOG" id="COG1309">
    <property type="taxonomic scope" value="Bacteria"/>
</dbReference>
<dbReference type="EMBL" id="AODQ01000079">
    <property type="protein sequence ID" value="EMR01985.1"/>
    <property type="molecule type" value="Genomic_DNA"/>
</dbReference>
<dbReference type="SUPFAM" id="SSF46689">
    <property type="entry name" value="Homeodomain-like"/>
    <property type="match status" value="1"/>
</dbReference>
<feature type="domain" description="HTH tetR-type" evidence="5">
    <location>
        <begin position="12"/>
        <end position="72"/>
    </location>
</feature>
<dbReference type="OrthoDB" id="594604at2"/>
<evidence type="ECO:0000259" key="5">
    <source>
        <dbReference type="PROSITE" id="PS50977"/>
    </source>
</evidence>
<dbReference type="PANTHER" id="PTHR43479">
    <property type="entry name" value="ACREF/ENVCD OPERON REPRESSOR-RELATED"/>
    <property type="match status" value="1"/>
</dbReference>
<dbReference type="InterPro" id="IPR025996">
    <property type="entry name" value="MT1864/Rv1816-like_C"/>
</dbReference>
<evidence type="ECO:0000313" key="7">
    <source>
        <dbReference type="Proteomes" id="UP000011910"/>
    </source>
</evidence>
<proteinExistence type="predicted"/>
<dbReference type="InterPro" id="IPR050624">
    <property type="entry name" value="HTH-type_Tx_Regulator"/>
</dbReference>
<dbReference type="Proteomes" id="UP000011910">
    <property type="component" value="Unassembled WGS sequence"/>
</dbReference>